<organism evidence="2 3">
    <name type="scientific">Phaeobacter porticola</name>
    <dbReference type="NCBI Taxonomy" id="1844006"/>
    <lineage>
        <taxon>Bacteria</taxon>
        <taxon>Pseudomonadati</taxon>
        <taxon>Pseudomonadota</taxon>
        <taxon>Alphaproteobacteria</taxon>
        <taxon>Rhodobacterales</taxon>
        <taxon>Roseobacteraceae</taxon>
        <taxon>Phaeobacter</taxon>
    </lineage>
</organism>
<proteinExistence type="predicted"/>
<gene>
    <name evidence="2" type="ORF">PhaeoP97_00961</name>
</gene>
<evidence type="ECO:0000256" key="1">
    <source>
        <dbReference type="SAM" id="Phobius"/>
    </source>
</evidence>
<dbReference type="STRING" id="1844006.PhaeoP97_00961"/>
<dbReference type="EMBL" id="CP016364">
    <property type="protein sequence ID" value="APG46388.1"/>
    <property type="molecule type" value="Genomic_DNA"/>
</dbReference>
<feature type="transmembrane region" description="Helical" evidence="1">
    <location>
        <begin position="20"/>
        <end position="41"/>
    </location>
</feature>
<dbReference type="AlphaFoldDB" id="A0A1L3I2Q2"/>
<dbReference type="KEGG" id="php:PhaeoP97_00961"/>
<reference evidence="3" key="1">
    <citation type="submission" date="2016-07" db="EMBL/GenBank/DDBJ databases">
        <title>Phaeobacter portensis sp. nov., a tropodithietic acid producing bacterium isolated from a German harbor.</title>
        <authorList>
            <person name="Freese H.M."/>
            <person name="Bunk B."/>
            <person name="Breider S."/>
            <person name="Brinkhoff T."/>
        </authorList>
    </citation>
    <scope>NUCLEOTIDE SEQUENCE [LARGE SCALE GENOMIC DNA]</scope>
    <source>
        <strain evidence="3">P97</strain>
    </source>
</reference>
<name>A0A1L3I2Q2_9RHOB</name>
<keyword evidence="1" id="KW-0812">Transmembrane</keyword>
<keyword evidence="3" id="KW-1185">Reference proteome</keyword>
<keyword evidence="1" id="KW-1133">Transmembrane helix</keyword>
<sequence length="66" mass="7149">MSAPDTNVEREEKLHKPALLGIRGVVVAVLLMFAVFLLWVFNKGGEQDVVEAPQTAAEVQATNADN</sequence>
<keyword evidence="1" id="KW-0472">Membrane</keyword>
<accession>A0A1L3I2Q2</accession>
<evidence type="ECO:0000313" key="3">
    <source>
        <dbReference type="Proteomes" id="UP000183859"/>
    </source>
</evidence>
<protein>
    <submittedName>
        <fullName evidence="2">Uncharacterized protein</fullName>
    </submittedName>
</protein>
<dbReference type="Proteomes" id="UP000183859">
    <property type="component" value="Chromosome"/>
</dbReference>
<dbReference type="RefSeq" id="WP_072504103.1">
    <property type="nucleotide sequence ID" value="NZ_CP016364.1"/>
</dbReference>
<evidence type="ECO:0000313" key="2">
    <source>
        <dbReference type="EMBL" id="APG46388.1"/>
    </source>
</evidence>